<gene>
    <name evidence="2" type="ORF">DILT_LOCUS552</name>
</gene>
<keyword evidence="3" id="KW-1185">Reference proteome</keyword>
<protein>
    <recommendedName>
        <fullName evidence="1">KY-like immunoglobulin-like domain-containing protein</fullName>
    </recommendedName>
</protein>
<proteinExistence type="predicted"/>
<evidence type="ECO:0000313" key="2">
    <source>
        <dbReference type="EMBL" id="VDK34148.1"/>
    </source>
</evidence>
<dbReference type="PANTHER" id="PTHR47020:SF1">
    <property type="entry name" value="HILLARIN"/>
    <property type="match status" value="1"/>
</dbReference>
<dbReference type="Pfam" id="PF23265">
    <property type="entry name" value="Ig-like_KY"/>
    <property type="match status" value="1"/>
</dbReference>
<organism evidence="2 3">
    <name type="scientific">Dibothriocephalus latus</name>
    <name type="common">Fish tapeworm</name>
    <name type="synonym">Diphyllobothrium latum</name>
    <dbReference type="NCBI Taxonomy" id="60516"/>
    <lineage>
        <taxon>Eukaryota</taxon>
        <taxon>Metazoa</taxon>
        <taxon>Spiralia</taxon>
        <taxon>Lophotrochozoa</taxon>
        <taxon>Platyhelminthes</taxon>
        <taxon>Cestoda</taxon>
        <taxon>Eucestoda</taxon>
        <taxon>Diphyllobothriidea</taxon>
        <taxon>Diphyllobothriidae</taxon>
        <taxon>Dibothriocephalus</taxon>
    </lineage>
</organism>
<dbReference type="EMBL" id="UYRU01002419">
    <property type="protein sequence ID" value="VDK34148.1"/>
    <property type="molecule type" value="Genomic_DNA"/>
</dbReference>
<dbReference type="AlphaFoldDB" id="A0A3P6QVL6"/>
<dbReference type="InterPro" id="IPR053041">
    <property type="entry name" value="Transglut-like_Superfamily_Mod"/>
</dbReference>
<dbReference type="Proteomes" id="UP000281553">
    <property type="component" value="Unassembled WGS sequence"/>
</dbReference>
<evidence type="ECO:0000313" key="3">
    <source>
        <dbReference type="Proteomes" id="UP000281553"/>
    </source>
</evidence>
<dbReference type="OrthoDB" id="6129702at2759"/>
<reference evidence="2 3" key="1">
    <citation type="submission" date="2018-11" db="EMBL/GenBank/DDBJ databases">
        <authorList>
            <consortium name="Pathogen Informatics"/>
        </authorList>
    </citation>
    <scope>NUCLEOTIDE SEQUENCE [LARGE SCALE GENOMIC DNA]</scope>
</reference>
<dbReference type="InterPro" id="IPR056564">
    <property type="entry name" value="Ig-like_KY"/>
</dbReference>
<accession>A0A3P6QVL6</accession>
<name>A0A3P6QVL6_DIBLA</name>
<dbReference type="PANTHER" id="PTHR47020">
    <property type="entry name" value="HILLARIN"/>
    <property type="match status" value="1"/>
</dbReference>
<evidence type="ECO:0000259" key="1">
    <source>
        <dbReference type="Pfam" id="PF23265"/>
    </source>
</evidence>
<feature type="domain" description="KY-like immunoglobulin-like" evidence="1">
    <location>
        <begin position="2"/>
        <end position="61"/>
    </location>
</feature>
<sequence>MLQQTRKKKVYFLLRFPRTGFFKLQLYALPANDRSDSLPNVCNYPIETSKCHRLHDQVMPFPKQVTIWTRGCYLRTPTEGILGLGDNGQLSSKPPHYLRFNVHVPNAIAVAVVVGQKWTQLDSEDDRWKGKVNMKENWGKERKLDVCAKYAAKDTNYSTLIEYSLAS</sequence>